<dbReference type="SFLD" id="SFLDS00005">
    <property type="entry name" value="Isoprenoid_Synthase_Type_I"/>
    <property type="match status" value="1"/>
</dbReference>
<evidence type="ECO:0000256" key="3">
    <source>
        <dbReference type="ARBA" id="ARBA00022842"/>
    </source>
</evidence>
<dbReference type="GO" id="GO:0010333">
    <property type="term" value="F:terpene synthase activity"/>
    <property type="evidence" value="ECO:0007669"/>
    <property type="project" value="InterPro"/>
</dbReference>
<protein>
    <recommendedName>
        <fullName evidence="4">Terpene synthase</fullName>
        <ecNumber evidence="4">4.2.3.-</ecNumber>
    </recommendedName>
</protein>
<dbReference type="PANTHER" id="PTHR35201">
    <property type="entry name" value="TERPENE SYNTHASE"/>
    <property type="match status" value="1"/>
</dbReference>
<dbReference type="EC" id="4.2.3.-" evidence="4"/>
<keyword evidence="3 4" id="KW-0460">Magnesium</keyword>
<dbReference type="GO" id="GO:0046872">
    <property type="term" value="F:metal ion binding"/>
    <property type="evidence" value="ECO:0007669"/>
    <property type="project" value="UniProtKB-KW"/>
</dbReference>
<comment type="cofactor">
    <cofactor evidence="1 4">
        <name>Mg(2+)</name>
        <dbReference type="ChEBI" id="CHEBI:18420"/>
    </cofactor>
</comment>
<organism evidence="5 6">
    <name type="scientific">Penicillium camemberti (strain FM 013)</name>
    <dbReference type="NCBI Taxonomy" id="1429867"/>
    <lineage>
        <taxon>Eukaryota</taxon>
        <taxon>Fungi</taxon>
        <taxon>Dikarya</taxon>
        <taxon>Ascomycota</taxon>
        <taxon>Pezizomycotina</taxon>
        <taxon>Eurotiomycetes</taxon>
        <taxon>Eurotiomycetidae</taxon>
        <taxon>Eurotiales</taxon>
        <taxon>Aspergillaceae</taxon>
        <taxon>Penicillium</taxon>
    </lineage>
</organism>
<sequence length="355" mass="41006">MSIFIPDMFVSFMASSAKVNPHIDKVREESESWLSRVCGFSPSQSDTLHSLDFGFFCAVVIPFADETKLRLLCDWGNWIFPFDDAFDNGALKNDPVMAQRMIEGLISVMEGGLEEPEEPLLKAFQVIWKQVSEVPKGVQKRFAKYMKEFCQANLEQVKLQPSGNIADVDELTNMRRGLICTTPIFALVEWVILRSFGALKRSAGLQMNDRYASDLDLPDEVIDHPVIEELRVIITDIVWIQNDIVSYFKEQDLDEQHNLVTAYLLQGYPLQVAFEKSGDLLQSRYRDWYRNFAKLPFWEEHIDRQVQLYLSGVQNVALANLNWSFRTDRYWYGQNDKVRTTREVTIPVQPALLEV</sequence>
<dbReference type="EMBL" id="HG793160">
    <property type="protein sequence ID" value="CRL28345.1"/>
    <property type="molecule type" value="Genomic_DNA"/>
</dbReference>
<evidence type="ECO:0000313" key="5">
    <source>
        <dbReference type="EMBL" id="CRL28345.1"/>
    </source>
</evidence>
<dbReference type="InterPro" id="IPR034686">
    <property type="entry name" value="Terpene_cyclase-like_2"/>
</dbReference>
<keyword evidence="4" id="KW-0456">Lyase</keyword>
<dbReference type="InterPro" id="IPR008949">
    <property type="entry name" value="Isoprenoid_synthase_dom_sf"/>
</dbReference>
<dbReference type="AlphaFoldDB" id="A0A0G4PPQ3"/>
<evidence type="ECO:0000256" key="2">
    <source>
        <dbReference type="ARBA" id="ARBA00006333"/>
    </source>
</evidence>
<dbReference type="PANTHER" id="PTHR35201:SF4">
    <property type="entry name" value="BETA-PINACENE SYNTHASE-RELATED"/>
    <property type="match status" value="1"/>
</dbReference>
<gene>
    <name evidence="5" type="ORF">PCAMFM013_S027g000034</name>
</gene>
<name>A0A0G4PPQ3_PENC3</name>
<dbReference type="SFLD" id="SFLDG01020">
    <property type="entry name" value="Terpene_Cyclase_Like_2"/>
    <property type="match status" value="1"/>
</dbReference>
<dbReference type="STRING" id="1429867.A0A0G4PPQ3"/>
<dbReference type="GO" id="GO:0008299">
    <property type="term" value="P:isoprenoid biosynthetic process"/>
    <property type="evidence" value="ECO:0007669"/>
    <property type="project" value="UniProtKB-ARBA"/>
</dbReference>
<keyword evidence="6" id="KW-1185">Reference proteome</keyword>
<evidence type="ECO:0000256" key="1">
    <source>
        <dbReference type="ARBA" id="ARBA00001946"/>
    </source>
</evidence>
<dbReference type="SUPFAM" id="SSF48576">
    <property type="entry name" value="Terpenoid synthases"/>
    <property type="match status" value="1"/>
</dbReference>
<comment type="similarity">
    <text evidence="2 4">Belongs to the terpene synthase family.</text>
</comment>
<dbReference type="Gene3D" id="1.10.600.10">
    <property type="entry name" value="Farnesyl Diphosphate Synthase"/>
    <property type="match status" value="1"/>
</dbReference>
<dbReference type="Pfam" id="PF19086">
    <property type="entry name" value="Terpene_syn_C_2"/>
    <property type="match status" value="1"/>
</dbReference>
<accession>A0A0G4PPQ3</accession>
<dbReference type="Proteomes" id="UP000053732">
    <property type="component" value="Unassembled WGS sequence"/>
</dbReference>
<proteinExistence type="inferred from homology"/>
<evidence type="ECO:0000313" key="6">
    <source>
        <dbReference type="Proteomes" id="UP000053732"/>
    </source>
</evidence>
<keyword evidence="4" id="KW-0479">Metal-binding</keyword>
<reference evidence="5 6" key="1">
    <citation type="journal article" date="2014" name="Nat. Commun.">
        <title>Multiple recent horizontal transfers of a large genomic region in cheese making fungi.</title>
        <authorList>
            <person name="Cheeseman K."/>
            <person name="Ropars J."/>
            <person name="Renault P."/>
            <person name="Dupont J."/>
            <person name="Gouzy J."/>
            <person name="Branca A."/>
            <person name="Abraham A.L."/>
            <person name="Ceppi M."/>
            <person name="Conseiller E."/>
            <person name="Debuchy R."/>
            <person name="Malagnac F."/>
            <person name="Goarin A."/>
            <person name="Silar P."/>
            <person name="Lacoste S."/>
            <person name="Sallet E."/>
            <person name="Bensimon A."/>
            <person name="Giraud T."/>
            <person name="Brygoo Y."/>
        </authorList>
    </citation>
    <scope>NUCLEOTIDE SEQUENCE [LARGE SCALE GENOMIC DNA]</scope>
    <source>
        <strain evidence="6">FM 013</strain>
    </source>
</reference>
<evidence type="ECO:0000256" key="4">
    <source>
        <dbReference type="RuleBase" id="RU366034"/>
    </source>
</evidence>